<feature type="transmembrane region" description="Helical" evidence="11">
    <location>
        <begin position="145"/>
        <end position="167"/>
    </location>
</feature>
<evidence type="ECO:0000256" key="3">
    <source>
        <dbReference type="ARBA" id="ARBA00022448"/>
    </source>
</evidence>
<keyword evidence="8 11" id="KW-0472">Membrane</keyword>
<reference evidence="12" key="1">
    <citation type="submission" date="2022-10" db="EMBL/GenBank/DDBJ databases">
        <title>Culturing micro-colonial fungi from biological soil crusts in the Mojave desert and describing Neophaeococcomyces mojavensis, and introducing the new genera and species Taxawa tesnikishii.</title>
        <authorList>
            <person name="Kurbessoian T."/>
            <person name="Stajich J.E."/>
        </authorList>
    </citation>
    <scope>NUCLEOTIDE SEQUENCE</scope>
    <source>
        <strain evidence="12">TK_35</strain>
    </source>
</reference>
<feature type="transmembrane region" description="Helical" evidence="11">
    <location>
        <begin position="381"/>
        <end position="399"/>
    </location>
</feature>
<evidence type="ECO:0000256" key="8">
    <source>
        <dbReference type="ARBA" id="ARBA00023136"/>
    </source>
</evidence>
<evidence type="ECO:0000256" key="10">
    <source>
        <dbReference type="SAM" id="MobiDB-lite"/>
    </source>
</evidence>
<evidence type="ECO:0000256" key="4">
    <source>
        <dbReference type="ARBA" id="ARBA00022597"/>
    </source>
</evidence>
<comment type="caution">
    <text evidence="12">The sequence shown here is derived from an EMBL/GenBank/DDBJ whole genome shotgun (WGS) entry which is preliminary data.</text>
</comment>
<dbReference type="GO" id="GO:0005460">
    <property type="term" value="F:UDP-glucose transmembrane transporter activity"/>
    <property type="evidence" value="ECO:0007669"/>
    <property type="project" value="TreeGrafter"/>
</dbReference>
<comment type="subcellular location">
    <subcellularLocation>
        <location evidence="1">Endoplasmic reticulum membrane</location>
        <topology evidence="1">Multi-pass membrane protein</topology>
    </subcellularLocation>
</comment>
<feature type="transmembrane region" description="Helical" evidence="11">
    <location>
        <begin position="353"/>
        <end position="375"/>
    </location>
</feature>
<evidence type="ECO:0000256" key="6">
    <source>
        <dbReference type="ARBA" id="ARBA00022824"/>
    </source>
</evidence>
<evidence type="ECO:0000256" key="5">
    <source>
        <dbReference type="ARBA" id="ARBA00022692"/>
    </source>
</evidence>
<dbReference type="InterPro" id="IPR037185">
    <property type="entry name" value="EmrE-like"/>
</dbReference>
<gene>
    <name evidence="12" type="primary">HUT1</name>
    <name evidence="12" type="ORF">H2204_014680</name>
</gene>
<feature type="transmembrane region" description="Helical" evidence="11">
    <location>
        <begin position="67"/>
        <end position="87"/>
    </location>
</feature>
<dbReference type="GO" id="GO:0005789">
    <property type="term" value="C:endoplasmic reticulum membrane"/>
    <property type="evidence" value="ECO:0007669"/>
    <property type="project" value="UniProtKB-SubCell"/>
</dbReference>
<dbReference type="AlphaFoldDB" id="A0AA38XHU7"/>
<keyword evidence="4" id="KW-0762">Sugar transport</keyword>
<accession>A0AA38XHU7</accession>
<feature type="transmembrane region" description="Helical" evidence="11">
    <location>
        <begin position="204"/>
        <end position="222"/>
    </location>
</feature>
<evidence type="ECO:0000313" key="12">
    <source>
        <dbReference type="EMBL" id="KAJ9613754.1"/>
    </source>
</evidence>
<keyword evidence="6" id="KW-0256">Endoplasmic reticulum</keyword>
<dbReference type="EMBL" id="JAPDRN010000195">
    <property type="protein sequence ID" value="KAJ9613754.1"/>
    <property type="molecule type" value="Genomic_DNA"/>
</dbReference>
<feature type="region of interest" description="Disordered" evidence="10">
    <location>
        <begin position="1"/>
        <end position="55"/>
    </location>
</feature>
<feature type="transmembrane region" description="Helical" evidence="11">
    <location>
        <begin position="325"/>
        <end position="346"/>
    </location>
</feature>
<organism evidence="12 13">
    <name type="scientific">Knufia peltigerae</name>
    <dbReference type="NCBI Taxonomy" id="1002370"/>
    <lineage>
        <taxon>Eukaryota</taxon>
        <taxon>Fungi</taxon>
        <taxon>Dikarya</taxon>
        <taxon>Ascomycota</taxon>
        <taxon>Pezizomycotina</taxon>
        <taxon>Eurotiomycetes</taxon>
        <taxon>Chaetothyriomycetidae</taxon>
        <taxon>Chaetothyriales</taxon>
        <taxon>Trichomeriaceae</taxon>
        <taxon>Knufia</taxon>
    </lineage>
</organism>
<feature type="transmembrane region" description="Helical" evidence="11">
    <location>
        <begin position="276"/>
        <end position="296"/>
    </location>
</feature>
<dbReference type="Pfam" id="PF08449">
    <property type="entry name" value="UAA"/>
    <property type="match status" value="1"/>
</dbReference>
<name>A0AA38XHU7_9EURO</name>
<keyword evidence="13" id="KW-1185">Reference proteome</keyword>
<evidence type="ECO:0000256" key="1">
    <source>
        <dbReference type="ARBA" id="ARBA00004477"/>
    </source>
</evidence>
<feature type="transmembrane region" description="Helical" evidence="11">
    <location>
        <begin position="173"/>
        <end position="192"/>
    </location>
</feature>
<dbReference type="InterPro" id="IPR013657">
    <property type="entry name" value="SCL35B1-4/HUT1"/>
</dbReference>
<evidence type="ECO:0000256" key="2">
    <source>
        <dbReference type="ARBA" id="ARBA00010694"/>
    </source>
</evidence>
<feature type="transmembrane region" description="Helical" evidence="11">
    <location>
        <begin position="113"/>
        <end position="133"/>
    </location>
</feature>
<keyword evidence="7 11" id="KW-1133">Transmembrane helix</keyword>
<dbReference type="GO" id="GO:0005459">
    <property type="term" value="F:UDP-galactose transmembrane transporter activity"/>
    <property type="evidence" value="ECO:0007669"/>
    <property type="project" value="TreeGrafter"/>
</dbReference>
<evidence type="ECO:0000256" key="11">
    <source>
        <dbReference type="SAM" id="Phobius"/>
    </source>
</evidence>
<proteinExistence type="inferred from homology"/>
<keyword evidence="5 11" id="KW-0812">Transmembrane</keyword>
<dbReference type="GO" id="GO:0000139">
    <property type="term" value="C:Golgi membrane"/>
    <property type="evidence" value="ECO:0007669"/>
    <property type="project" value="TreeGrafter"/>
</dbReference>
<evidence type="ECO:0000256" key="7">
    <source>
        <dbReference type="ARBA" id="ARBA00022989"/>
    </source>
</evidence>
<evidence type="ECO:0000256" key="9">
    <source>
        <dbReference type="ARBA" id="ARBA00041103"/>
    </source>
</evidence>
<comment type="similarity">
    <text evidence="2">Belongs to the nucleotide-sugar transporter family. SLC35B subfamily.</text>
</comment>
<evidence type="ECO:0000313" key="13">
    <source>
        <dbReference type="Proteomes" id="UP001172681"/>
    </source>
</evidence>
<dbReference type="SUPFAM" id="SSF103481">
    <property type="entry name" value="Multidrug resistance efflux transporter EmrE"/>
    <property type="match status" value="1"/>
</dbReference>
<dbReference type="Proteomes" id="UP001172681">
    <property type="component" value="Unassembled WGS sequence"/>
</dbReference>
<keyword evidence="3" id="KW-0813">Transport</keyword>
<dbReference type="PANTHER" id="PTHR10778:SF10">
    <property type="entry name" value="SOLUTE CARRIER FAMILY 35 MEMBER B1"/>
    <property type="match status" value="1"/>
</dbReference>
<sequence length="415" mass="45723">MARRKQVTPLQRIDSGEIMQTPSDEPERRAVYGNGHISRESQSPQKHRRSSISRGAAAASQASSSGVLTLLICVGGIYASFLTWGLLQERITTTPYPADGSAQAQQEYFRFPIVLNTIQSFFAFTSGSLYLLYKTRSFHILPRKSAFVPLVLVTLTTTLASPFGYASLAHVDYLTFVLAKSCKLLPVMALHVTLFRKRYPLSKYLIVLAVTGGVAVFTLYHPPKPGKTTKTQSSSIYGLALLGINLLFDGLTNTVQDHIFSSPHRYGKTSGPQMMVILNLLGTLSMGAYLLVTPYVPEPLIPAFVKTDTQELATAMSFLARHPKVFYDVLGFAACGAIGQLFIYATLERFSSLLLVTVTVTRKMLTMVLSVVWFGKSLSQGQWMGVGLVFGGIAAEAYISHREKKEKERSKNKQK</sequence>
<feature type="transmembrane region" description="Helical" evidence="11">
    <location>
        <begin position="234"/>
        <end position="255"/>
    </location>
</feature>
<protein>
    <recommendedName>
        <fullName evidence="9">UDP-galactose transporter homolog 1</fullName>
    </recommendedName>
</protein>
<dbReference type="PANTHER" id="PTHR10778">
    <property type="entry name" value="SOLUTE CARRIER FAMILY 35 MEMBER B"/>
    <property type="match status" value="1"/>
</dbReference>